<name>A0A1C2UIC1_ACIPI</name>
<evidence type="ECO:0000313" key="2">
    <source>
        <dbReference type="EMBL" id="USU93657.1"/>
    </source>
</evidence>
<accession>A0A1C2UIC1</accession>
<dbReference type="Proteomes" id="UP000271320">
    <property type="component" value="Unassembled WGS sequence"/>
</dbReference>
<dbReference type="EMBL" id="RFEW01000004">
    <property type="protein sequence ID" value="RSO61207.1"/>
    <property type="molecule type" value="Genomic_DNA"/>
</dbReference>
<dbReference type="Proteomes" id="UP001055514">
    <property type="component" value="Chromosome"/>
</dbReference>
<organism evidence="1 3">
    <name type="scientific">Acinetobacter pittii</name>
    <name type="common">Acinetobacter genomosp. 3</name>
    <dbReference type="NCBI Taxonomy" id="48296"/>
    <lineage>
        <taxon>Bacteria</taxon>
        <taxon>Pseudomonadati</taxon>
        <taxon>Pseudomonadota</taxon>
        <taxon>Gammaproteobacteria</taxon>
        <taxon>Moraxellales</taxon>
        <taxon>Moraxellaceae</taxon>
        <taxon>Acinetobacter</taxon>
        <taxon>Acinetobacter calcoaceticus/baumannii complex</taxon>
    </lineage>
</organism>
<protein>
    <recommendedName>
        <fullName evidence="4">Lipoprotein</fullName>
    </recommendedName>
</protein>
<dbReference type="PROSITE" id="PS51257">
    <property type="entry name" value="PROKAR_LIPOPROTEIN"/>
    <property type="match status" value="1"/>
</dbReference>
<dbReference type="EMBL" id="CP095407">
    <property type="protein sequence ID" value="USU93657.1"/>
    <property type="molecule type" value="Genomic_DNA"/>
</dbReference>
<evidence type="ECO:0000313" key="3">
    <source>
        <dbReference type="Proteomes" id="UP000271320"/>
    </source>
</evidence>
<reference evidence="1 3" key="1">
    <citation type="submission" date="2018-10" db="EMBL/GenBank/DDBJ databases">
        <title>GWAS and RNA-Seq identify cryptic mechanisms of antimicrobial resistance in Acinetobacter baumannii.</title>
        <authorList>
            <person name="Sahl J.W."/>
        </authorList>
    </citation>
    <scope>NUCLEOTIDE SEQUENCE [LARGE SCALE GENOMIC DNA]</scope>
    <source>
        <strain evidence="1 3">TG41884</strain>
    </source>
</reference>
<evidence type="ECO:0008006" key="4">
    <source>
        <dbReference type="Google" id="ProtNLM"/>
    </source>
</evidence>
<gene>
    <name evidence="1" type="ORF">EA752_07135</name>
    <name evidence="2" type="ORF">MWH18_15050</name>
</gene>
<evidence type="ECO:0000313" key="1">
    <source>
        <dbReference type="EMBL" id="RSO61207.1"/>
    </source>
</evidence>
<reference evidence="2" key="2">
    <citation type="submission" date="2022-04" db="EMBL/GenBank/DDBJ databases">
        <title>Emergence of ST220 Acinetobacter pittii strain in bloodstream infection, which co-producing chromosomal NDM-1 and OXA-820 carbapenemases.</title>
        <authorList>
            <person name="Tian C."/>
            <person name="Xing M."/>
            <person name="Fu L."/>
            <person name="Xia D."/>
        </authorList>
    </citation>
    <scope>NUCLEOTIDE SEQUENCE</scope>
    <source>
        <strain evidence="2">TCM</strain>
    </source>
</reference>
<sequence>MSLIKNICILLLSFLLASCLYSPYTKPDAIYVFSAVTKTPEGVVFFNKNKRHQGMIFYKKSLSLLYNLGLFSKLNFNFRGCSEYVEITRCVWSADIVLNHSEAASYGSLLLNDYWEVEDKDGLFYIRTIDAAKRFKRLLNTNQSYIKFFYTAPDGNSENVGRFVSAKNIKNNYIEIIPQKVLIFKKPSRVSRILHVDMR</sequence>
<proteinExistence type="predicted"/>
<dbReference type="RefSeq" id="WP_017387128.1">
    <property type="nucleotide sequence ID" value="NZ_BBTQ01000011.1"/>
</dbReference>
<dbReference type="AlphaFoldDB" id="A0A1C2UIC1"/>